<gene>
    <name evidence="3" type="ORF">AQ490_12460</name>
</gene>
<evidence type="ECO:0000256" key="2">
    <source>
        <dbReference type="SAM" id="Phobius"/>
    </source>
</evidence>
<proteinExistence type="predicted"/>
<sequence length="558" mass="59571">MTRATRFDDAYEEPDQLRDQLRQLLRYRGLVVLGLLLGLLGAGAVSVTGSDDYTSTGEVVVQAISTAPFETGGVSADKQLSMGTEKRIAQSATVASRAARRLGGGERPAALRRGLRVSNPPDTQTLRFEYTASSPERAAELVNAFVDSYLEYREDAAVRRINTTVDKLDDELRPLVEQREELDRKIAETSDGPAKDTAEAERSSLVTYITGVQNRISNLKSLDTTPGDVVREGEPPAYPSGPGLAMLLLVGGVLGLATGLLLAWVRSVLEPRVRSVTDVQRILHAPVLGVLPRDRGETGLLVVGHARHSGLAEAYRTVAFRIAHDQGFGGRGSLLVVAPRDLRENRDAAALAVNLSGALTEIGHEVVLVEADLRNPRLATQLPVIGVPPTPDVAAWPQARPFPVDAGEAGRFGLIPGRRVPNVARALSSPQMGRVLAAPAGPEQSVVVVTRPLLVHADGLAMAKRVNGVLVVCDLTETRRDDLDRMAELITGAGGRVLGAVLVPGDRRGPLRRLVDAGPAQHTPRRGGDPWRGPADASTHRGGAAGWHGDDGPLAYRR</sequence>
<dbReference type="eggNOG" id="COG3206">
    <property type="taxonomic scope" value="Bacteria"/>
</dbReference>
<dbReference type="PANTHER" id="PTHR32309">
    <property type="entry name" value="TYROSINE-PROTEIN KINASE"/>
    <property type="match status" value="1"/>
</dbReference>
<keyword evidence="2" id="KW-0472">Membrane</keyword>
<protein>
    <submittedName>
        <fullName evidence="3">Lipopolysaccharide biosynthesis protein</fullName>
    </submittedName>
</protein>
<dbReference type="InterPro" id="IPR027417">
    <property type="entry name" value="P-loop_NTPase"/>
</dbReference>
<dbReference type="Proteomes" id="UP000050867">
    <property type="component" value="Unassembled WGS sequence"/>
</dbReference>
<evidence type="ECO:0000313" key="4">
    <source>
        <dbReference type="Proteomes" id="UP000050867"/>
    </source>
</evidence>
<dbReference type="RefSeq" id="WP_051087384.1">
    <property type="nucleotide sequence ID" value="NZ_LLZU01000039.1"/>
</dbReference>
<name>A0A0T6LKP4_WENVI</name>
<keyword evidence="2" id="KW-0812">Transmembrane</keyword>
<dbReference type="eggNOG" id="COG0489">
    <property type="taxonomic scope" value="Bacteria"/>
</dbReference>
<evidence type="ECO:0000256" key="1">
    <source>
        <dbReference type="SAM" id="MobiDB-lite"/>
    </source>
</evidence>
<dbReference type="SUPFAM" id="SSF52540">
    <property type="entry name" value="P-loop containing nucleoside triphosphate hydrolases"/>
    <property type="match status" value="1"/>
</dbReference>
<dbReference type="EMBL" id="LLZU01000039">
    <property type="protein sequence ID" value="KRV46675.1"/>
    <property type="molecule type" value="Genomic_DNA"/>
</dbReference>
<organism evidence="3 4">
    <name type="scientific">Wenjunlia vitaminophila</name>
    <name type="common">Streptomyces vitaminophilus</name>
    <dbReference type="NCBI Taxonomy" id="76728"/>
    <lineage>
        <taxon>Bacteria</taxon>
        <taxon>Bacillati</taxon>
        <taxon>Actinomycetota</taxon>
        <taxon>Actinomycetes</taxon>
        <taxon>Kitasatosporales</taxon>
        <taxon>Streptomycetaceae</taxon>
        <taxon>Wenjunlia</taxon>
    </lineage>
</organism>
<keyword evidence="4" id="KW-1185">Reference proteome</keyword>
<feature type="region of interest" description="Disordered" evidence="1">
    <location>
        <begin position="512"/>
        <end position="558"/>
    </location>
</feature>
<dbReference type="OrthoDB" id="4336558at2"/>
<comment type="caution">
    <text evidence="3">The sequence shown here is derived from an EMBL/GenBank/DDBJ whole genome shotgun (WGS) entry which is preliminary data.</text>
</comment>
<feature type="transmembrane region" description="Helical" evidence="2">
    <location>
        <begin position="27"/>
        <end position="47"/>
    </location>
</feature>
<dbReference type="STRING" id="76728.AQ490_12460"/>
<evidence type="ECO:0000313" key="3">
    <source>
        <dbReference type="EMBL" id="KRV46675.1"/>
    </source>
</evidence>
<keyword evidence="2" id="KW-1133">Transmembrane helix</keyword>
<feature type="transmembrane region" description="Helical" evidence="2">
    <location>
        <begin position="244"/>
        <end position="265"/>
    </location>
</feature>
<accession>A0A0T6LKP4</accession>
<dbReference type="InterPro" id="IPR050445">
    <property type="entry name" value="Bact_polysacc_biosynth/exp"/>
</dbReference>
<dbReference type="PANTHER" id="PTHR32309:SF31">
    <property type="entry name" value="CAPSULAR EXOPOLYSACCHARIDE FAMILY"/>
    <property type="match status" value="1"/>
</dbReference>
<reference evidence="3 4" key="1">
    <citation type="submission" date="2015-10" db="EMBL/GenBank/DDBJ databases">
        <title>Draft genome sequence of pyrrolomycin-producing Streptomyces vitaminophilus.</title>
        <authorList>
            <person name="Graham D.E."/>
            <person name="Mahan K.M."/>
            <person name="Klingeman D.M."/>
            <person name="Hettich R.L."/>
            <person name="Parry R.J."/>
        </authorList>
    </citation>
    <scope>NUCLEOTIDE SEQUENCE [LARGE SCALE GENOMIC DNA]</scope>
    <source>
        <strain evidence="3 4">ATCC 31673</strain>
    </source>
</reference>
<dbReference type="Gene3D" id="3.40.50.300">
    <property type="entry name" value="P-loop containing nucleotide triphosphate hydrolases"/>
    <property type="match status" value="1"/>
</dbReference>
<dbReference type="AlphaFoldDB" id="A0A0T6LKP4"/>